<comment type="caution">
    <text evidence="11">The sequence shown here is derived from an EMBL/GenBank/DDBJ whole genome shotgun (WGS) entry which is preliminary data.</text>
</comment>
<feature type="domain" description="PPM-type phosphatase" evidence="10">
    <location>
        <begin position="24"/>
        <end position="312"/>
    </location>
</feature>
<dbReference type="InterPro" id="IPR036457">
    <property type="entry name" value="PPM-type-like_dom_sf"/>
</dbReference>
<dbReference type="CDD" id="cd00143">
    <property type="entry name" value="PP2Cc"/>
    <property type="match status" value="1"/>
</dbReference>
<evidence type="ECO:0000259" key="10">
    <source>
        <dbReference type="PROSITE" id="PS51746"/>
    </source>
</evidence>
<evidence type="ECO:0000256" key="2">
    <source>
        <dbReference type="ARBA" id="ARBA00006702"/>
    </source>
</evidence>
<gene>
    <name evidence="11" type="ORF">AKO1_001965</name>
</gene>
<evidence type="ECO:0000256" key="3">
    <source>
        <dbReference type="ARBA" id="ARBA00013081"/>
    </source>
</evidence>
<dbReference type="Gene3D" id="3.60.40.10">
    <property type="entry name" value="PPM-type phosphatase domain"/>
    <property type="match status" value="1"/>
</dbReference>
<dbReference type="Proteomes" id="UP001431209">
    <property type="component" value="Unassembled WGS sequence"/>
</dbReference>
<evidence type="ECO:0000256" key="9">
    <source>
        <dbReference type="RuleBase" id="RU003465"/>
    </source>
</evidence>
<organism evidence="11 12">
    <name type="scientific">Acrasis kona</name>
    <dbReference type="NCBI Taxonomy" id="1008807"/>
    <lineage>
        <taxon>Eukaryota</taxon>
        <taxon>Discoba</taxon>
        <taxon>Heterolobosea</taxon>
        <taxon>Tetramitia</taxon>
        <taxon>Eutetramitia</taxon>
        <taxon>Acrasidae</taxon>
        <taxon>Acrasis</taxon>
    </lineage>
</organism>
<name>A0AAW2ZAT9_9EUKA</name>
<comment type="cofactor">
    <cofactor evidence="1">
        <name>Mn(2+)</name>
        <dbReference type="ChEBI" id="CHEBI:29035"/>
    </cofactor>
</comment>
<comment type="similarity">
    <text evidence="2 9">Belongs to the PP2C family.</text>
</comment>
<dbReference type="EC" id="3.1.3.16" evidence="3"/>
<dbReference type="EMBL" id="JAOPGA020001228">
    <property type="protein sequence ID" value="KAL0486387.1"/>
    <property type="molecule type" value="Genomic_DNA"/>
</dbReference>
<proteinExistence type="inferred from homology"/>
<dbReference type="Pfam" id="PF00481">
    <property type="entry name" value="PP2C"/>
    <property type="match status" value="1"/>
</dbReference>
<evidence type="ECO:0000256" key="1">
    <source>
        <dbReference type="ARBA" id="ARBA00001936"/>
    </source>
</evidence>
<dbReference type="GO" id="GO:0046872">
    <property type="term" value="F:metal ion binding"/>
    <property type="evidence" value="ECO:0007669"/>
    <property type="project" value="UniProtKB-KW"/>
</dbReference>
<keyword evidence="6" id="KW-0460">Magnesium</keyword>
<evidence type="ECO:0000256" key="7">
    <source>
        <dbReference type="ARBA" id="ARBA00022912"/>
    </source>
</evidence>
<reference evidence="11 12" key="1">
    <citation type="submission" date="2024-03" db="EMBL/GenBank/DDBJ databases">
        <title>The Acrasis kona genome and developmental transcriptomes reveal deep origins of eukaryotic multicellular pathways.</title>
        <authorList>
            <person name="Sheikh S."/>
            <person name="Fu C.-J."/>
            <person name="Brown M.W."/>
            <person name="Baldauf S.L."/>
        </authorList>
    </citation>
    <scope>NUCLEOTIDE SEQUENCE [LARGE SCALE GENOMIC DNA]</scope>
    <source>
        <strain evidence="11 12">ATCC MYA-3509</strain>
    </source>
</reference>
<keyword evidence="4" id="KW-0479">Metal-binding</keyword>
<accession>A0AAW2ZAT9</accession>
<keyword evidence="7 9" id="KW-0904">Protein phosphatase</keyword>
<evidence type="ECO:0000256" key="6">
    <source>
        <dbReference type="ARBA" id="ARBA00022842"/>
    </source>
</evidence>
<dbReference type="InterPro" id="IPR001932">
    <property type="entry name" value="PPM-type_phosphatase-like_dom"/>
</dbReference>
<dbReference type="GO" id="GO:0004722">
    <property type="term" value="F:protein serine/threonine phosphatase activity"/>
    <property type="evidence" value="ECO:0007669"/>
    <property type="project" value="UniProtKB-EC"/>
</dbReference>
<evidence type="ECO:0000313" key="12">
    <source>
        <dbReference type="Proteomes" id="UP001431209"/>
    </source>
</evidence>
<evidence type="ECO:0000256" key="5">
    <source>
        <dbReference type="ARBA" id="ARBA00022801"/>
    </source>
</evidence>
<dbReference type="AlphaFoldDB" id="A0AAW2ZAT9"/>
<sequence>MEELLLVEPDFNIDVHTEETERFVIARGEMRGYRETMEDRCCFEKNLCNTMSYISVFDGHGGQVAPHYINQHISKYISDNLKDFSFEAASLSSKTDLEARIRKSIKEIDHDLCTIVESIDERMLKQNPHHQVDESGTTLCSVLLFENKNLDIVCVNAGDSRCVLFDGESTVQLSDDHKPYNAAETNRIINAGGFLEDNRINGDLSVSRGLGDFRFKKNDKLPQEQQILTCDPDFAYFTFEENSKGERFIVVACDGLYDVMSSQDVVDYVRKALKSHPDLSANNAQEVLCDLMNHCVKDLESADNVSVVLVFIK</sequence>
<evidence type="ECO:0000256" key="8">
    <source>
        <dbReference type="ARBA" id="ARBA00023211"/>
    </source>
</evidence>
<evidence type="ECO:0000256" key="4">
    <source>
        <dbReference type="ARBA" id="ARBA00022723"/>
    </source>
</evidence>
<evidence type="ECO:0000313" key="11">
    <source>
        <dbReference type="EMBL" id="KAL0486387.1"/>
    </source>
</evidence>
<dbReference type="PROSITE" id="PS01032">
    <property type="entry name" value="PPM_1"/>
    <property type="match status" value="1"/>
</dbReference>
<dbReference type="InterPro" id="IPR000222">
    <property type="entry name" value="PP2C_BS"/>
</dbReference>
<dbReference type="PANTHER" id="PTHR13832">
    <property type="entry name" value="PROTEIN PHOSPHATASE 2C"/>
    <property type="match status" value="1"/>
</dbReference>
<dbReference type="SMART" id="SM00332">
    <property type="entry name" value="PP2Cc"/>
    <property type="match status" value="1"/>
</dbReference>
<dbReference type="InterPro" id="IPR015655">
    <property type="entry name" value="PP2C"/>
</dbReference>
<dbReference type="PANTHER" id="PTHR13832:SF803">
    <property type="entry name" value="PROTEIN PHOSPHATASE 1G"/>
    <property type="match status" value="1"/>
</dbReference>
<keyword evidence="5 9" id="KW-0378">Hydrolase</keyword>
<protein>
    <recommendedName>
        <fullName evidence="3">protein-serine/threonine phosphatase</fullName>
        <ecNumber evidence="3">3.1.3.16</ecNumber>
    </recommendedName>
</protein>
<dbReference type="PROSITE" id="PS51746">
    <property type="entry name" value="PPM_2"/>
    <property type="match status" value="1"/>
</dbReference>
<keyword evidence="12" id="KW-1185">Reference proteome</keyword>
<keyword evidence="8" id="KW-0464">Manganese</keyword>
<dbReference type="SUPFAM" id="SSF81606">
    <property type="entry name" value="PP2C-like"/>
    <property type="match status" value="1"/>
</dbReference>